<evidence type="ECO:0000256" key="1">
    <source>
        <dbReference type="SAM" id="MobiDB-lite"/>
    </source>
</evidence>
<dbReference type="AlphaFoldDB" id="A0A3L6Q0F8"/>
<protein>
    <submittedName>
        <fullName evidence="2">Uncharacterized protein</fullName>
    </submittedName>
</protein>
<keyword evidence="3" id="KW-1185">Reference proteome</keyword>
<evidence type="ECO:0000313" key="2">
    <source>
        <dbReference type="EMBL" id="RLM66279.1"/>
    </source>
</evidence>
<accession>A0A3L6Q0F8</accession>
<sequence length="87" mass="9323">MLFVGPGCSRSYYADQYPGFKAGIYFLDDGKFYEDAVIFGNGNGNRYPAATTGSGQKAMSSFPRSNPSGHSAPVLASPLRGRLVFMS</sequence>
<gene>
    <name evidence="2" type="ORF">C2845_PM16G22050</name>
</gene>
<feature type="region of interest" description="Disordered" evidence="1">
    <location>
        <begin position="50"/>
        <end position="75"/>
    </location>
</feature>
<name>A0A3L6Q0F8_PANMI</name>
<proteinExistence type="predicted"/>
<feature type="compositionally biased region" description="Polar residues" evidence="1">
    <location>
        <begin position="51"/>
        <end position="69"/>
    </location>
</feature>
<evidence type="ECO:0000313" key="3">
    <source>
        <dbReference type="Proteomes" id="UP000275267"/>
    </source>
</evidence>
<organism evidence="2 3">
    <name type="scientific">Panicum miliaceum</name>
    <name type="common">Proso millet</name>
    <name type="synonym">Broomcorn millet</name>
    <dbReference type="NCBI Taxonomy" id="4540"/>
    <lineage>
        <taxon>Eukaryota</taxon>
        <taxon>Viridiplantae</taxon>
        <taxon>Streptophyta</taxon>
        <taxon>Embryophyta</taxon>
        <taxon>Tracheophyta</taxon>
        <taxon>Spermatophyta</taxon>
        <taxon>Magnoliopsida</taxon>
        <taxon>Liliopsida</taxon>
        <taxon>Poales</taxon>
        <taxon>Poaceae</taxon>
        <taxon>PACMAD clade</taxon>
        <taxon>Panicoideae</taxon>
        <taxon>Panicodae</taxon>
        <taxon>Paniceae</taxon>
        <taxon>Panicinae</taxon>
        <taxon>Panicum</taxon>
        <taxon>Panicum sect. Panicum</taxon>
    </lineage>
</organism>
<reference evidence="3" key="1">
    <citation type="journal article" date="2019" name="Nat. Commun.">
        <title>The genome of broomcorn millet.</title>
        <authorList>
            <person name="Zou C."/>
            <person name="Miki D."/>
            <person name="Li D."/>
            <person name="Tang Q."/>
            <person name="Xiao L."/>
            <person name="Rajput S."/>
            <person name="Deng P."/>
            <person name="Jia W."/>
            <person name="Huang R."/>
            <person name="Zhang M."/>
            <person name="Sun Y."/>
            <person name="Hu J."/>
            <person name="Fu X."/>
            <person name="Schnable P.S."/>
            <person name="Li F."/>
            <person name="Zhang H."/>
            <person name="Feng B."/>
            <person name="Zhu X."/>
            <person name="Liu R."/>
            <person name="Schnable J.C."/>
            <person name="Zhu J.-K."/>
            <person name="Zhang H."/>
        </authorList>
    </citation>
    <scope>NUCLEOTIDE SEQUENCE [LARGE SCALE GENOMIC DNA]</scope>
</reference>
<dbReference type="EMBL" id="PQIB02000015">
    <property type="protein sequence ID" value="RLM66279.1"/>
    <property type="molecule type" value="Genomic_DNA"/>
</dbReference>
<dbReference type="OrthoDB" id="692793at2759"/>
<dbReference type="Proteomes" id="UP000275267">
    <property type="component" value="Unassembled WGS sequence"/>
</dbReference>
<comment type="caution">
    <text evidence="2">The sequence shown here is derived from an EMBL/GenBank/DDBJ whole genome shotgun (WGS) entry which is preliminary data.</text>
</comment>